<comment type="similarity">
    <text evidence="2">Belongs to the glyceraldehyde-3-phosphate dehydrogenase family.</text>
</comment>
<evidence type="ECO:0000313" key="10">
    <source>
        <dbReference type="EMBL" id="MBZ3868856.1"/>
    </source>
</evidence>
<evidence type="ECO:0000256" key="1">
    <source>
        <dbReference type="ARBA" id="ARBA00004869"/>
    </source>
</evidence>
<evidence type="ECO:0000313" key="11">
    <source>
        <dbReference type="Proteomes" id="UP001166674"/>
    </source>
</evidence>
<organism evidence="10 11">
    <name type="scientific">Sciurus carolinensis</name>
    <name type="common">Eastern gray squirrel</name>
    <dbReference type="NCBI Taxonomy" id="30640"/>
    <lineage>
        <taxon>Eukaryota</taxon>
        <taxon>Metazoa</taxon>
        <taxon>Chordata</taxon>
        <taxon>Craniata</taxon>
        <taxon>Vertebrata</taxon>
        <taxon>Euteleostomi</taxon>
        <taxon>Mammalia</taxon>
        <taxon>Eutheria</taxon>
        <taxon>Euarchontoglires</taxon>
        <taxon>Glires</taxon>
        <taxon>Rodentia</taxon>
        <taxon>Sciuromorpha</taxon>
        <taxon>Sciuridae</taxon>
        <taxon>Sciurinae</taxon>
        <taxon>Sciurini</taxon>
        <taxon>Sciurus</taxon>
    </lineage>
</organism>
<keyword evidence="7" id="KW-0324">Glycolysis</keyword>
<evidence type="ECO:0000259" key="9">
    <source>
        <dbReference type="SMART" id="SM00846"/>
    </source>
</evidence>
<dbReference type="InterPro" id="IPR020828">
    <property type="entry name" value="GlycerAld_3-P_DH_NAD(P)-bd"/>
</dbReference>
<evidence type="ECO:0000256" key="6">
    <source>
        <dbReference type="ARBA" id="ARBA00023027"/>
    </source>
</evidence>
<proteinExistence type="inferred from homology"/>
<dbReference type="EC" id="1.2.1.12" evidence="3"/>
<gene>
    <name evidence="10" type="ORF">SUZIE_100030</name>
</gene>
<dbReference type="SUPFAM" id="SSF51735">
    <property type="entry name" value="NAD(P)-binding Rossmann-fold domains"/>
    <property type="match status" value="1"/>
</dbReference>
<evidence type="ECO:0000256" key="2">
    <source>
        <dbReference type="ARBA" id="ARBA00007406"/>
    </source>
</evidence>
<dbReference type="AlphaFoldDB" id="A0AA41MBH4"/>
<dbReference type="Gene3D" id="3.40.50.720">
    <property type="entry name" value="NAD(P)-binding Rossmann-like Domain"/>
    <property type="match status" value="1"/>
</dbReference>
<protein>
    <recommendedName>
        <fullName evidence="3">glyceraldehyde-3-phosphate dehydrogenase (phosphorylating)</fullName>
        <ecNumber evidence="3">1.2.1.12</ecNumber>
    </recommendedName>
</protein>
<dbReference type="GO" id="GO:0006096">
    <property type="term" value="P:glycolytic process"/>
    <property type="evidence" value="ECO:0007669"/>
    <property type="project" value="UniProtKB-KW"/>
</dbReference>
<evidence type="ECO:0000256" key="3">
    <source>
        <dbReference type="ARBA" id="ARBA00013119"/>
    </source>
</evidence>
<dbReference type="InterPro" id="IPR020831">
    <property type="entry name" value="GlycerAld/Erythrose_P_DH"/>
</dbReference>
<dbReference type="PANTHER" id="PTHR10836">
    <property type="entry name" value="GLYCERALDEHYDE 3-PHOSPHATE DEHYDROGENASE"/>
    <property type="match status" value="1"/>
</dbReference>
<dbReference type="InterPro" id="IPR036291">
    <property type="entry name" value="NAD(P)-bd_dom_sf"/>
</dbReference>
<keyword evidence="5" id="KW-0560">Oxidoreductase</keyword>
<feature type="domain" description="Glyceraldehyde 3-phosphate dehydrogenase NAD(P) binding" evidence="9">
    <location>
        <begin position="1"/>
        <end position="73"/>
    </location>
</feature>
<dbReference type="PANTHER" id="PTHR10836:SF111">
    <property type="entry name" value="GLYCERALDEHYDE-3-PHOSPHATE DEHYDROGENASE"/>
    <property type="match status" value="1"/>
</dbReference>
<comment type="pathway">
    <text evidence="1">Carbohydrate degradation; glycolysis; pyruvate from D-glyceraldehyde 3-phosphate: step 1/5.</text>
</comment>
<dbReference type="GO" id="GO:0051287">
    <property type="term" value="F:NAD binding"/>
    <property type="evidence" value="ECO:0007669"/>
    <property type="project" value="InterPro"/>
</dbReference>
<evidence type="ECO:0000256" key="4">
    <source>
        <dbReference type="ARBA" id="ARBA00022490"/>
    </source>
</evidence>
<reference evidence="10" key="1">
    <citation type="submission" date="2020-03" db="EMBL/GenBank/DDBJ databases">
        <title>Studies in the Genomics of Life Span.</title>
        <authorList>
            <person name="Glass D."/>
        </authorList>
    </citation>
    <scope>NUCLEOTIDE SEQUENCE</scope>
    <source>
        <strain evidence="10">SUZIE</strain>
        <tissue evidence="10">Muscle</tissue>
    </source>
</reference>
<dbReference type="Proteomes" id="UP001166674">
    <property type="component" value="Unassembled WGS sequence"/>
</dbReference>
<dbReference type="GO" id="GO:0005829">
    <property type="term" value="C:cytosol"/>
    <property type="evidence" value="ECO:0007669"/>
    <property type="project" value="TreeGrafter"/>
</dbReference>
<dbReference type="EMBL" id="JAATJV010110093">
    <property type="protein sequence ID" value="MBZ3868856.1"/>
    <property type="molecule type" value="Genomic_DNA"/>
</dbReference>
<keyword evidence="11" id="KW-1185">Reference proteome</keyword>
<dbReference type="SMART" id="SM00846">
    <property type="entry name" value="Gp_dh_N"/>
    <property type="match status" value="1"/>
</dbReference>
<name>A0AA41MBH4_SCICA</name>
<comment type="caution">
    <text evidence="10">The sequence shown here is derived from an EMBL/GenBank/DDBJ whole genome shotgun (WGS) entry which is preliminary data.</text>
</comment>
<comment type="catalytic activity">
    <reaction evidence="8">
        <text>D-glyceraldehyde 3-phosphate + phosphate + NAD(+) = (2R)-3-phospho-glyceroyl phosphate + NADH + H(+)</text>
        <dbReference type="Rhea" id="RHEA:10300"/>
        <dbReference type="ChEBI" id="CHEBI:15378"/>
        <dbReference type="ChEBI" id="CHEBI:43474"/>
        <dbReference type="ChEBI" id="CHEBI:57540"/>
        <dbReference type="ChEBI" id="CHEBI:57604"/>
        <dbReference type="ChEBI" id="CHEBI:57945"/>
        <dbReference type="ChEBI" id="CHEBI:59776"/>
        <dbReference type="EC" id="1.2.1.12"/>
    </reaction>
</comment>
<evidence type="ECO:0000256" key="7">
    <source>
        <dbReference type="ARBA" id="ARBA00023152"/>
    </source>
</evidence>
<dbReference type="GO" id="GO:0004365">
    <property type="term" value="F:glyceraldehyde-3-phosphate dehydrogenase (NAD+) (phosphorylating) activity"/>
    <property type="evidence" value="ECO:0007669"/>
    <property type="project" value="UniProtKB-EC"/>
</dbReference>
<evidence type="ECO:0000256" key="5">
    <source>
        <dbReference type="ARBA" id="ARBA00023002"/>
    </source>
</evidence>
<keyword evidence="6" id="KW-0520">NAD</keyword>
<accession>A0AA41MBH4</accession>
<sequence>MENPSTSASCKISLILQCVVASPGIFTTMEKAKAHFKANDKSVIISAPSADDPVFVMCVNHEKCDNCLKIQQCLLYHQLLSPSSQGHPQQLLDYGMIHGHSP</sequence>
<keyword evidence="4" id="KW-0963">Cytoplasm</keyword>
<evidence type="ECO:0000256" key="8">
    <source>
        <dbReference type="ARBA" id="ARBA00047698"/>
    </source>
</evidence>